<gene>
    <name evidence="1" type="ORF">Zmor_012823</name>
</gene>
<keyword evidence="2" id="KW-1185">Reference proteome</keyword>
<proteinExistence type="predicted"/>
<organism evidence="1 2">
    <name type="scientific">Zophobas morio</name>
    <dbReference type="NCBI Taxonomy" id="2755281"/>
    <lineage>
        <taxon>Eukaryota</taxon>
        <taxon>Metazoa</taxon>
        <taxon>Ecdysozoa</taxon>
        <taxon>Arthropoda</taxon>
        <taxon>Hexapoda</taxon>
        <taxon>Insecta</taxon>
        <taxon>Pterygota</taxon>
        <taxon>Neoptera</taxon>
        <taxon>Endopterygota</taxon>
        <taxon>Coleoptera</taxon>
        <taxon>Polyphaga</taxon>
        <taxon>Cucujiformia</taxon>
        <taxon>Tenebrionidae</taxon>
        <taxon>Zophobas</taxon>
    </lineage>
</organism>
<sequence>MSPPLSLPQDPVRGPFLFPQIYAGETYDKRSSPLPARVAYSTKNPGTCCNGHALLHGLLSANCSWDSAGFLFQSGTFPLLSLAAIFRRGHVQFCKLIISRFLRWFLFINAF</sequence>
<reference evidence="1" key="1">
    <citation type="journal article" date="2023" name="G3 (Bethesda)">
        <title>Whole genome assemblies of Zophobas morio and Tenebrio molitor.</title>
        <authorList>
            <person name="Kaur S."/>
            <person name="Stinson S.A."/>
            <person name="diCenzo G.C."/>
        </authorList>
    </citation>
    <scope>NUCLEOTIDE SEQUENCE</scope>
    <source>
        <strain evidence="1">QUZm001</strain>
    </source>
</reference>
<accession>A0AA38IC10</accession>
<evidence type="ECO:0000313" key="2">
    <source>
        <dbReference type="Proteomes" id="UP001168821"/>
    </source>
</evidence>
<comment type="caution">
    <text evidence="1">The sequence shown here is derived from an EMBL/GenBank/DDBJ whole genome shotgun (WGS) entry which is preliminary data.</text>
</comment>
<dbReference type="EMBL" id="JALNTZ010000004">
    <property type="protein sequence ID" value="KAJ3653580.1"/>
    <property type="molecule type" value="Genomic_DNA"/>
</dbReference>
<evidence type="ECO:0000313" key="1">
    <source>
        <dbReference type="EMBL" id="KAJ3653580.1"/>
    </source>
</evidence>
<dbReference type="AlphaFoldDB" id="A0AA38IC10"/>
<name>A0AA38IC10_9CUCU</name>
<dbReference type="Proteomes" id="UP001168821">
    <property type="component" value="Unassembled WGS sequence"/>
</dbReference>
<protein>
    <submittedName>
        <fullName evidence="1">Uncharacterized protein</fullName>
    </submittedName>
</protein>